<keyword evidence="3" id="KW-0862">Zinc</keyword>
<feature type="transmembrane region" description="Helical" evidence="6">
    <location>
        <begin position="298"/>
        <end position="321"/>
    </location>
</feature>
<feature type="compositionally biased region" description="Polar residues" evidence="5">
    <location>
        <begin position="12"/>
        <end position="21"/>
    </location>
</feature>
<dbReference type="Pfam" id="PF06839">
    <property type="entry name" value="Zn_ribbon_GRF"/>
    <property type="match status" value="1"/>
</dbReference>
<evidence type="ECO:0000256" key="1">
    <source>
        <dbReference type="ARBA" id="ARBA00022723"/>
    </source>
</evidence>
<keyword evidence="1" id="KW-0479">Metal-binding</keyword>
<dbReference type="PANTHER" id="PTHR32166:SF81">
    <property type="entry name" value="OS06G0658400 PROTEIN"/>
    <property type="match status" value="1"/>
</dbReference>
<feature type="transmembrane region" description="Helical" evidence="6">
    <location>
        <begin position="341"/>
        <end position="359"/>
    </location>
</feature>
<evidence type="ECO:0000256" key="2">
    <source>
        <dbReference type="ARBA" id="ARBA00022771"/>
    </source>
</evidence>
<dbReference type="GO" id="GO:0003676">
    <property type="term" value="F:nucleic acid binding"/>
    <property type="evidence" value="ECO:0007669"/>
    <property type="project" value="InterPro"/>
</dbReference>
<organism evidence="9 10">
    <name type="scientific">Glycine soja</name>
    <name type="common">Wild soybean</name>
    <dbReference type="NCBI Taxonomy" id="3848"/>
    <lineage>
        <taxon>Eukaryota</taxon>
        <taxon>Viridiplantae</taxon>
        <taxon>Streptophyta</taxon>
        <taxon>Embryophyta</taxon>
        <taxon>Tracheophyta</taxon>
        <taxon>Spermatophyta</taxon>
        <taxon>Magnoliopsida</taxon>
        <taxon>eudicotyledons</taxon>
        <taxon>Gunneridae</taxon>
        <taxon>Pentapetalae</taxon>
        <taxon>rosids</taxon>
        <taxon>fabids</taxon>
        <taxon>Fabales</taxon>
        <taxon>Fabaceae</taxon>
        <taxon>Papilionoideae</taxon>
        <taxon>50 kb inversion clade</taxon>
        <taxon>NPAAA clade</taxon>
        <taxon>indigoferoid/millettioid clade</taxon>
        <taxon>Phaseoleae</taxon>
        <taxon>Glycine</taxon>
        <taxon>Glycine subgen. Soja</taxon>
    </lineage>
</organism>
<dbReference type="AlphaFoldDB" id="A0A445FET3"/>
<gene>
    <name evidence="9" type="ORF">D0Y65_051094</name>
</gene>
<evidence type="ECO:0000256" key="3">
    <source>
        <dbReference type="ARBA" id="ARBA00022833"/>
    </source>
</evidence>
<feature type="domain" description="CCHC-type" evidence="7">
    <location>
        <begin position="47"/>
        <end position="61"/>
    </location>
</feature>
<feature type="compositionally biased region" description="Polar residues" evidence="5">
    <location>
        <begin position="458"/>
        <end position="475"/>
    </location>
</feature>
<sequence>MDHEIKEPPPLSSTLCSQPSQFSQNTQETYPRYFQQDLNERKKKGTCFTCGQKDHWYRECPFKSSNNDSQNANSIWCRCGHGRCEKRTSKSEKNPGRMYYVCPIKRGEKCTNGFVKWCDDPDVESDWSQPPPFKYPECKCPAGVCKREKATHNGVVKYYFTCPVKEGHGNCGYKVWEDELLHKRTNDQDDHDFDEGVNLAVNHSKKMRIMDSSEEDPTPMAVSEAELSQSEDEALEHRSYLAYQNQHLQGSVGIDSMCFQGTFLLVLVLALALIHHLHGHAAEVSRPASETHRTHKRVRLRCDAVSVAVAVAGLRLCYFPVPLMLLPGFMVSKFLISIDAFVLYGFWFYGILSLSLSMCSEMSASSPSQAKEQDDDTKPLWTYVTKIKSVGGGGNYEIKCNICDFTFNGSYTRVRAHLLKMTGKGVRVCQKVTIDRLIDLKKIDNEATLRVEKSKTKSVSLPPISTQHQMDTNTLGVDPKKKKTSTIENAFNLQARETLDHEIARMFYSSGLPFHLARNPHYRKAFAYAANNQISGYQPPGYNKLRTTLLQNERRHVENLLQPIKNAWSQKGVSIVSDGWSDPQRRSLINFMAVTESGPMFLKAIDCSNEIKDKDFIAKLMREVIMEVGHSNVVQIVTDNAAVCKAASLIIEAEFPSIYWTPCVVHTLNLALKNICAAKNTEKNNFIYEECS</sequence>
<dbReference type="Proteomes" id="UP000289340">
    <property type="component" value="Chromosome 19"/>
</dbReference>
<keyword evidence="2 4" id="KW-0863">Zinc-finger</keyword>
<dbReference type="PROSITE" id="PS50158">
    <property type="entry name" value="ZF_CCHC"/>
    <property type="match status" value="1"/>
</dbReference>
<dbReference type="PANTHER" id="PTHR32166">
    <property type="entry name" value="OSJNBA0013A04.12 PROTEIN"/>
    <property type="match status" value="1"/>
</dbReference>
<evidence type="ECO:0000259" key="8">
    <source>
        <dbReference type="PROSITE" id="PS51999"/>
    </source>
</evidence>
<dbReference type="EMBL" id="QZWG01000019">
    <property type="protein sequence ID" value="RZB47320.1"/>
    <property type="molecule type" value="Genomic_DNA"/>
</dbReference>
<comment type="caution">
    <text evidence="9">The sequence shown here is derived from an EMBL/GenBank/DDBJ whole genome shotgun (WGS) entry which is preliminary data.</text>
</comment>
<dbReference type="PROSITE" id="PS51999">
    <property type="entry name" value="ZF_GRF"/>
    <property type="match status" value="1"/>
</dbReference>
<dbReference type="InterPro" id="IPR036875">
    <property type="entry name" value="Znf_CCHC_sf"/>
</dbReference>
<feature type="region of interest" description="Disordered" evidence="5">
    <location>
        <begin position="458"/>
        <end position="481"/>
    </location>
</feature>
<protein>
    <submittedName>
        <fullName evidence="9">Uncharacterized protein</fullName>
    </submittedName>
</protein>
<dbReference type="InterPro" id="IPR012337">
    <property type="entry name" value="RNaseH-like_sf"/>
</dbReference>
<name>A0A445FET3_GLYSO</name>
<dbReference type="SUPFAM" id="SSF57756">
    <property type="entry name" value="Retrovirus zinc finger-like domains"/>
    <property type="match status" value="1"/>
</dbReference>
<dbReference type="InterPro" id="IPR007021">
    <property type="entry name" value="DUF659"/>
</dbReference>
<dbReference type="Pfam" id="PF04937">
    <property type="entry name" value="DUF659"/>
    <property type="match status" value="1"/>
</dbReference>
<keyword evidence="6" id="KW-0472">Membrane</keyword>
<evidence type="ECO:0000256" key="5">
    <source>
        <dbReference type="SAM" id="MobiDB-lite"/>
    </source>
</evidence>
<feature type="region of interest" description="Disordered" evidence="5">
    <location>
        <begin position="1"/>
        <end position="21"/>
    </location>
</feature>
<dbReference type="SUPFAM" id="SSF53098">
    <property type="entry name" value="Ribonuclease H-like"/>
    <property type="match status" value="1"/>
</dbReference>
<evidence type="ECO:0000259" key="7">
    <source>
        <dbReference type="PROSITE" id="PS50158"/>
    </source>
</evidence>
<dbReference type="Gene3D" id="4.10.60.10">
    <property type="entry name" value="Zinc finger, CCHC-type"/>
    <property type="match status" value="1"/>
</dbReference>
<dbReference type="SMART" id="SM00343">
    <property type="entry name" value="ZnF_C2HC"/>
    <property type="match status" value="1"/>
</dbReference>
<feature type="domain" description="GRF-type" evidence="8">
    <location>
        <begin position="77"/>
        <end position="121"/>
    </location>
</feature>
<dbReference type="InterPro" id="IPR010666">
    <property type="entry name" value="Znf_GRF"/>
</dbReference>
<proteinExistence type="predicted"/>
<dbReference type="GO" id="GO:0008270">
    <property type="term" value="F:zinc ion binding"/>
    <property type="evidence" value="ECO:0007669"/>
    <property type="project" value="UniProtKB-KW"/>
</dbReference>
<dbReference type="InterPro" id="IPR001878">
    <property type="entry name" value="Znf_CCHC"/>
</dbReference>
<keyword evidence="6" id="KW-0812">Transmembrane</keyword>
<keyword evidence="6" id="KW-1133">Transmembrane helix</keyword>
<evidence type="ECO:0000313" key="10">
    <source>
        <dbReference type="Proteomes" id="UP000289340"/>
    </source>
</evidence>
<keyword evidence="10" id="KW-1185">Reference proteome</keyword>
<dbReference type="Pfam" id="PF00098">
    <property type="entry name" value="zf-CCHC"/>
    <property type="match status" value="1"/>
</dbReference>
<evidence type="ECO:0000256" key="6">
    <source>
        <dbReference type="SAM" id="Phobius"/>
    </source>
</evidence>
<evidence type="ECO:0000313" key="9">
    <source>
        <dbReference type="EMBL" id="RZB47320.1"/>
    </source>
</evidence>
<reference evidence="9 10" key="1">
    <citation type="submission" date="2018-09" db="EMBL/GenBank/DDBJ databases">
        <title>A high-quality reference genome of wild soybean provides a powerful tool to mine soybean genomes.</title>
        <authorList>
            <person name="Xie M."/>
            <person name="Chung C.Y.L."/>
            <person name="Li M.-W."/>
            <person name="Wong F.-L."/>
            <person name="Chan T.-F."/>
            <person name="Lam H.-M."/>
        </authorList>
    </citation>
    <scope>NUCLEOTIDE SEQUENCE [LARGE SCALE GENOMIC DNA]</scope>
    <source>
        <strain evidence="10">cv. W05</strain>
        <tissue evidence="9">Hypocotyl of etiolated seedlings</tissue>
    </source>
</reference>
<evidence type="ECO:0000256" key="4">
    <source>
        <dbReference type="PROSITE-ProRule" id="PRU00047"/>
    </source>
</evidence>
<feature type="transmembrane region" description="Helical" evidence="6">
    <location>
        <begin position="259"/>
        <end position="277"/>
    </location>
</feature>
<accession>A0A445FET3</accession>